<dbReference type="AlphaFoldDB" id="A0A0F0H3Q7"/>
<feature type="domain" description="Glycosyl hydrolase family 95 N-terminal" evidence="1">
    <location>
        <begin position="67"/>
        <end position="269"/>
    </location>
</feature>
<evidence type="ECO:0000313" key="3">
    <source>
        <dbReference type="Proteomes" id="UP000033393"/>
    </source>
</evidence>
<feature type="non-terminal residue" evidence="2">
    <location>
        <position position="275"/>
    </location>
</feature>
<sequence length="275" mass="28978">MTTTGANLEACLIVQPPVRADEEPAVESTSEPVKMSRRLFVTGTAAAAVGGAAIGRAAADPQAGHTLWYGKPATNWESESLPIGNGALGASVFGGVASELLQFNEKTLWTGGPGSPGYDFGNWRTPRPGAIETVQRRIDVDGRAEPDWVAGQLGQPRNGYGAYQSFGDLVLTQAAGPGAVSGYRRHLDIADAVAGVSYTSGGVHYTREYFATAPDNVIVARLSADKPGRISFTTAVRTQSNRTATITSRSGRITLSGRLNDNGLRFESCLLYTSL</sequence>
<dbReference type="Pfam" id="PF14498">
    <property type="entry name" value="Glyco_hyd_65N_2"/>
    <property type="match status" value="1"/>
</dbReference>
<dbReference type="PANTHER" id="PTHR31084:SF0">
    <property type="entry name" value="ALPHA-L-FUCOSIDASE 2"/>
    <property type="match status" value="1"/>
</dbReference>
<dbReference type="EMBL" id="JYJG01000112">
    <property type="protein sequence ID" value="KJK48273.1"/>
    <property type="molecule type" value="Genomic_DNA"/>
</dbReference>
<dbReference type="InterPro" id="IPR006311">
    <property type="entry name" value="TAT_signal"/>
</dbReference>
<evidence type="ECO:0000313" key="2">
    <source>
        <dbReference type="EMBL" id="KJK48273.1"/>
    </source>
</evidence>
<reference evidence="2 3" key="1">
    <citation type="submission" date="2015-02" db="EMBL/GenBank/DDBJ databases">
        <authorList>
            <person name="Ju K.-S."/>
            <person name="Doroghazi J.R."/>
            <person name="Metcalf W."/>
        </authorList>
    </citation>
    <scope>NUCLEOTIDE SEQUENCE [LARGE SCALE GENOMIC DNA]</scope>
    <source>
        <strain evidence="2 3">NRRL B-16140</strain>
    </source>
</reference>
<dbReference type="InterPro" id="IPR027414">
    <property type="entry name" value="GH95_N_dom"/>
</dbReference>
<protein>
    <recommendedName>
        <fullName evidence="1">Glycosyl hydrolase family 95 N-terminal domain-containing protein</fullName>
    </recommendedName>
</protein>
<dbReference type="Proteomes" id="UP000033393">
    <property type="component" value="Unassembled WGS sequence"/>
</dbReference>
<proteinExistence type="predicted"/>
<dbReference type="GO" id="GO:0004560">
    <property type="term" value="F:alpha-L-fucosidase activity"/>
    <property type="evidence" value="ECO:0007669"/>
    <property type="project" value="TreeGrafter"/>
</dbReference>
<dbReference type="PANTHER" id="PTHR31084">
    <property type="entry name" value="ALPHA-L-FUCOSIDASE 2"/>
    <property type="match status" value="1"/>
</dbReference>
<organism evidence="2 3">
    <name type="scientific">Lentzea aerocolonigenes</name>
    <name type="common">Lechevalieria aerocolonigenes</name>
    <name type="synonym">Saccharothrix aerocolonigenes</name>
    <dbReference type="NCBI Taxonomy" id="68170"/>
    <lineage>
        <taxon>Bacteria</taxon>
        <taxon>Bacillati</taxon>
        <taxon>Actinomycetota</taxon>
        <taxon>Actinomycetes</taxon>
        <taxon>Pseudonocardiales</taxon>
        <taxon>Pseudonocardiaceae</taxon>
        <taxon>Lentzea</taxon>
    </lineage>
</organism>
<name>A0A0F0H3Q7_LENAE</name>
<keyword evidence="3" id="KW-1185">Reference proteome</keyword>
<accession>A0A0F0H3Q7</accession>
<gene>
    <name evidence="2" type="ORF">UK23_17440</name>
</gene>
<dbReference type="PROSITE" id="PS51318">
    <property type="entry name" value="TAT"/>
    <property type="match status" value="1"/>
</dbReference>
<evidence type="ECO:0000259" key="1">
    <source>
        <dbReference type="Pfam" id="PF14498"/>
    </source>
</evidence>
<comment type="caution">
    <text evidence="2">The sequence shown here is derived from an EMBL/GenBank/DDBJ whole genome shotgun (WGS) entry which is preliminary data.</text>
</comment>
<dbReference type="Gene3D" id="2.70.98.50">
    <property type="entry name" value="putative glycoside hydrolase family protein from bacillus halodurans"/>
    <property type="match status" value="1"/>
</dbReference>